<proteinExistence type="inferred from homology"/>
<organism evidence="8 9">
    <name type="scientific">Ficus carica</name>
    <name type="common">Common fig</name>
    <dbReference type="NCBI Taxonomy" id="3494"/>
    <lineage>
        <taxon>Eukaryota</taxon>
        <taxon>Viridiplantae</taxon>
        <taxon>Streptophyta</taxon>
        <taxon>Embryophyta</taxon>
        <taxon>Tracheophyta</taxon>
        <taxon>Spermatophyta</taxon>
        <taxon>Magnoliopsida</taxon>
        <taxon>eudicotyledons</taxon>
        <taxon>Gunneridae</taxon>
        <taxon>Pentapetalae</taxon>
        <taxon>rosids</taxon>
        <taxon>fabids</taxon>
        <taxon>Rosales</taxon>
        <taxon>Moraceae</taxon>
        <taxon>Ficeae</taxon>
        <taxon>Ficus</taxon>
    </lineage>
</organism>
<evidence type="ECO:0000256" key="5">
    <source>
        <dbReference type="RuleBase" id="RU003616"/>
    </source>
</evidence>
<dbReference type="Proteomes" id="UP001187192">
    <property type="component" value="Unassembled WGS sequence"/>
</dbReference>
<dbReference type="Gene3D" id="2.60.40.790">
    <property type="match status" value="1"/>
</dbReference>
<dbReference type="PANTHER" id="PTHR43670">
    <property type="entry name" value="HEAT SHOCK PROTEIN 26"/>
    <property type="match status" value="1"/>
</dbReference>
<keyword evidence="2" id="KW-1003">Cell membrane</keyword>
<evidence type="ECO:0000256" key="1">
    <source>
        <dbReference type="ARBA" id="ARBA00004162"/>
    </source>
</evidence>
<dbReference type="PROSITE" id="PS01031">
    <property type="entry name" value="SHSP"/>
    <property type="match status" value="1"/>
</dbReference>
<keyword evidence="2" id="KW-0472">Membrane</keyword>
<sequence>MANVRGGVNRLHNPVVEEIVPSYDWSEDSKGHYLLVDLPGFKKNQVKIQIFSSGVIKVNGERPVNENKYVRFEQNFEVPKNSNSDGITAKFDGEILYITVPKHVVEEKKEPEPEPQPQPVSKPEPEPEPAGIKDQSVNGTTKENTHKKPNDEEAKKKDEQGLGNGQVHERKKKEEIQRNAPMRFSADTVRRWEGETSYLESMMEILSKNKAIVVTAMLAFSLGMLISRKFEANGE</sequence>
<keyword evidence="9" id="KW-1185">Reference proteome</keyword>
<protein>
    <recommendedName>
        <fullName evidence="7">SHSP domain-containing protein</fullName>
    </recommendedName>
</protein>
<comment type="subcellular location">
    <subcellularLocation>
        <location evidence="1">Cell membrane</location>
        <topology evidence="1">Single-pass membrane protein</topology>
    </subcellularLocation>
</comment>
<evidence type="ECO:0000259" key="7">
    <source>
        <dbReference type="PROSITE" id="PS01031"/>
    </source>
</evidence>
<evidence type="ECO:0000256" key="6">
    <source>
        <dbReference type="SAM" id="MobiDB-lite"/>
    </source>
</evidence>
<feature type="domain" description="SHSP" evidence="7">
    <location>
        <begin position="14"/>
        <end position="121"/>
    </location>
</feature>
<comment type="caution">
    <text evidence="8">The sequence shown here is derived from an EMBL/GenBank/DDBJ whole genome shotgun (WGS) entry which is preliminary data.</text>
</comment>
<feature type="region of interest" description="Disordered" evidence="6">
    <location>
        <begin position="106"/>
        <end position="182"/>
    </location>
</feature>
<evidence type="ECO:0000313" key="8">
    <source>
        <dbReference type="EMBL" id="GMN45694.1"/>
    </source>
</evidence>
<dbReference type="InterPro" id="IPR002068">
    <property type="entry name" value="A-crystallin/Hsp20_dom"/>
</dbReference>
<evidence type="ECO:0000256" key="4">
    <source>
        <dbReference type="PROSITE-ProRule" id="PRU00285"/>
    </source>
</evidence>
<dbReference type="InterPro" id="IPR008978">
    <property type="entry name" value="HSP20-like_chaperone"/>
</dbReference>
<dbReference type="GO" id="GO:0005886">
    <property type="term" value="C:plasma membrane"/>
    <property type="evidence" value="ECO:0007669"/>
    <property type="project" value="UniProtKB-SubCell"/>
</dbReference>
<feature type="compositionally biased region" description="Basic and acidic residues" evidence="6">
    <location>
        <begin position="143"/>
        <end position="160"/>
    </location>
</feature>
<dbReference type="PANTHER" id="PTHR43670:SF130">
    <property type="entry name" value="INACTIVE PROTEIN RESTRICTED TEV MOVEMENT 2-LIKE"/>
    <property type="match status" value="1"/>
</dbReference>
<dbReference type="GO" id="GO:0006952">
    <property type="term" value="P:defense response"/>
    <property type="evidence" value="ECO:0007669"/>
    <property type="project" value="UniProtKB-KW"/>
</dbReference>
<accession>A0AA88A4N1</accession>
<evidence type="ECO:0000313" key="9">
    <source>
        <dbReference type="Proteomes" id="UP001187192"/>
    </source>
</evidence>
<dbReference type="AlphaFoldDB" id="A0AA88A4N1"/>
<dbReference type="Pfam" id="PF00011">
    <property type="entry name" value="HSP20"/>
    <property type="match status" value="1"/>
</dbReference>
<evidence type="ECO:0000256" key="2">
    <source>
        <dbReference type="ARBA" id="ARBA00022475"/>
    </source>
</evidence>
<comment type="similarity">
    <text evidence="4 5">Belongs to the small heat shock protein (HSP20) family.</text>
</comment>
<dbReference type="EMBL" id="BTGU01000021">
    <property type="protein sequence ID" value="GMN45694.1"/>
    <property type="molecule type" value="Genomic_DNA"/>
</dbReference>
<reference evidence="8" key="1">
    <citation type="submission" date="2023-07" db="EMBL/GenBank/DDBJ databases">
        <title>draft genome sequence of fig (Ficus carica).</title>
        <authorList>
            <person name="Takahashi T."/>
            <person name="Nishimura K."/>
        </authorList>
    </citation>
    <scope>NUCLEOTIDE SEQUENCE</scope>
</reference>
<evidence type="ECO:0000256" key="3">
    <source>
        <dbReference type="ARBA" id="ARBA00022821"/>
    </source>
</evidence>
<dbReference type="SUPFAM" id="SSF49764">
    <property type="entry name" value="HSP20-like chaperones"/>
    <property type="match status" value="1"/>
</dbReference>
<keyword evidence="3" id="KW-0611">Plant defense</keyword>
<gene>
    <name evidence="8" type="ORF">TIFTF001_014882</name>
</gene>
<name>A0AA88A4N1_FICCA</name>
<dbReference type="GO" id="GO:0034605">
    <property type="term" value="P:cellular response to heat"/>
    <property type="evidence" value="ECO:0007669"/>
    <property type="project" value="TreeGrafter"/>
</dbReference>